<dbReference type="AlphaFoldDB" id="A0A5J4Z3N4"/>
<proteinExistence type="predicted"/>
<dbReference type="EMBL" id="VRMN01000001">
    <property type="protein sequence ID" value="KAA8498589.1"/>
    <property type="molecule type" value="Genomic_DNA"/>
</dbReference>
<evidence type="ECO:0000313" key="3">
    <source>
        <dbReference type="Proteomes" id="UP000324585"/>
    </source>
</evidence>
<reference evidence="3" key="1">
    <citation type="journal article" date="2019" name="Nat. Commun.">
        <title>Expansion of phycobilisome linker gene families in mesophilic red algae.</title>
        <authorList>
            <person name="Lee J."/>
            <person name="Kim D."/>
            <person name="Bhattacharya D."/>
            <person name="Yoon H.S."/>
        </authorList>
    </citation>
    <scope>NUCLEOTIDE SEQUENCE [LARGE SCALE GENOMIC DNA]</scope>
    <source>
        <strain evidence="3">CCMP 1328</strain>
    </source>
</reference>
<feature type="compositionally biased region" description="Polar residues" evidence="1">
    <location>
        <begin position="137"/>
        <end position="148"/>
    </location>
</feature>
<protein>
    <submittedName>
        <fullName evidence="2">Uncharacterized protein</fullName>
    </submittedName>
</protein>
<accession>A0A5J4Z3N4</accession>
<feature type="compositionally biased region" description="Low complexity" evidence="1">
    <location>
        <begin position="149"/>
        <end position="160"/>
    </location>
</feature>
<evidence type="ECO:0000256" key="1">
    <source>
        <dbReference type="SAM" id="MobiDB-lite"/>
    </source>
</evidence>
<sequence length="160" mass="17460">MVPGIQPQNLNMGMNCPISVASSRASSRSSCMTRQSSCDLVAVPELSEIWAGQVAKRKVRESQIREISSLGGPWERKFSPRPDILTSRKTEVAEARVQLIALQNATGTPALPPMSPRDQMIGTTFGTARRFTMQQTKKNTMVSNQQADTTTKITTTSTSS</sequence>
<keyword evidence="3" id="KW-1185">Reference proteome</keyword>
<dbReference type="Proteomes" id="UP000324585">
    <property type="component" value="Unassembled WGS sequence"/>
</dbReference>
<feature type="region of interest" description="Disordered" evidence="1">
    <location>
        <begin position="137"/>
        <end position="160"/>
    </location>
</feature>
<organism evidence="2 3">
    <name type="scientific">Porphyridium purpureum</name>
    <name type="common">Red alga</name>
    <name type="synonym">Porphyridium cruentum</name>
    <dbReference type="NCBI Taxonomy" id="35688"/>
    <lineage>
        <taxon>Eukaryota</taxon>
        <taxon>Rhodophyta</taxon>
        <taxon>Bangiophyceae</taxon>
        <taxon>Porphyridiales</taxon>
        <taxon>Porphyridiaceae</taxon>
        <taxon>Porphyridium</taxon>
    </lineage>
</organism>
<gene>
    <name evidence="2" type="ORF">FVE85_6174</name>
</gene>
<comment type="caution">
    <text evidence="2">The sequence shown here is derived from an EMBL/GenBank/DDBJ whole genome shotgun (WGS) entry which is preliminary data.</text>
</comment>
<name>A0A5J4Z3N4_PORPP</name>
<evidence type="ECO:0000313" key="2">
    <source>
        <dbReference type="EMBL" id="KAA8498589.1"/>
    </source>
</evidence>